<dbReference type="EMBL" id="CP071491">
    <property type="protein sequence ID" value="QSX16483.1"/>
    <property type="molecule type" value="Genomic_DNA"/>
</dbReference>
<dbReference type="Gene3D" id="2.160.20.160">
    <property type="match status" value="1"/>
</dbReference>
<sequence length="775" mass="83946">MGSTSPSTPTTGGDSSGTSSGTQTGADTSQPQQPPAPQKPKYETIGKPMAEQDSQNLGGVKVKPAGTDGDETKAFRVDYKDAATGMNRVIWFKKNAQGQWELDSSKANEHNGVQVSTNGTGDIRLNQTNGEVTFAPKVLKDGTKVTITAFDSQERARDNATADAVKEPQPTTPDAQIDKQNAGGAWVQPKGNTLKFVLTYKNEQGQNQLLEYQNKGTKDSPNWQLVSVNNQTISQAPNGVTVQSSTGKVTIAPSAVKGNSAVTIDSYNNEGIKTHGNETVTIADKIDYQDALNKLNQISNDLGTWYNERRWNVFASTNRYDNGWLKYRLGEDNSDSWAAQLWRRGEGGNSKPLYKNAIAGDARGREWVFGNTADVAVIRSSLGYMNGDSGDIDQMKLSFKDGNDMLLIGNDMGTGYVNYSGGQPLRKIKVDMGAGNDVLLVGQDNEHYHVIQHKASGTFDIVHRSTNIGNDFVRIDKMNNDAWYGGQMRNVEVHMGDGNDAILLKGVANAGADTYASADNIVYLGNGDNRFIVADGDGEAYSVRSTNIYGGNGDDLIIGPTFEKGTNIMLGSGRDKFITKRLGDAHIQMGDDSDYVEVKTSIYAGAKVNLGSGHDIFVQGVWKSESATSIDGGSGIDHYIVNGATGFNYAQASTANIKGFERIELRNRSVFNVRIKDLVSDSGLEGPVKIYYSNKYSTKVDLGAIDDDYTQISSRGSEGLKDPSLGDSNSVWMKSGSVVDNIMGKNITFDIYYHSSESSSAYKHEVWIQQGIIVI</sequence>
<evidence type="ECO:0000313" key="3">
    <source>
        <dbReference type="Proteomes" id="UP000662736"/>
    </source>
</evidence>
<accession>A0AAX1M345</accession>
<evidence type="ECO:0000313" key="2">
    <source>
        <dbReference type="EMBL" id="QSX16483.1"/>
    </source>
</evidence>
<proteinExistence type="predicted"/>
<dbReference type="Proteomes" id="UP000662736">
    <property type="component" value="Chromosome"/>
</dbReference>
<feature type="region of interest" description="Disordered" evidence="1">
    <location>
        <begin position="1"/>
        <end position="71"/>
    </location>
</feature>
<name>A0AAX1M345_GLAPU</name>
<organism evidence="2 3">
    <name type="scientific">Glaesserella parasuis</name>
    <name type="common">Haemophilus parasuis</name>
    <dbReference type="NCBI Taxonomy" id="738"/>
    <lineage>
        <taxon>Bacteria</taxon>
        <taxon>Pseudomonadati</taxon>
        <taxon>Pseudomonadota</taxon>
        <taxon>Gammaproteobacteria</taxon>
        <taxon>Pasteurellales</taxon>
        <taxon>Pasteurellaceae</taxon>
        <taxon>Glaesserella</taxon>
    </lineage>
</organism>
<feature type="region of interest" description="Disordered" evidence="1">
    <location>
        <begin position="156"/>
        <end position="178"/>
    </location>
</feature>
<evidence type="ECO:0000256" key="1">
    <source>
        <dbReference type="SAM" id="MobiDB-lite"/>
    </source>
</evidence>
<gene>
    <name evidence="2" type="ORF">J1G54_08955</name>
</gene>
<dbReference type="RefSeq" id="WP_203399222.1">
    <property type="nucleotide sequence ID" value="NZ_CP069308.1"/>
</dbReference>
<reference evidence="2" key="1">
    <citation type="submission" date="2021-03" db="EMBL/GenBank/DDBJ databases">
        <title>Characterization of a novel Integrative Conjugative Element in Glaesserella parasuis.</title>
        <authorList>
            <person name="Hu G."/>
            <person name="Sun H."/>
        </authorList>
    </citation>
    <scope>NUCLEOTIDE SEQUENCE</scope>
    <source>
        <strain evidence="2">GHP1807</strain>
    </source>
</reference>
<feature type="compositionally biased region" description="Basic and acidic residues" evidence="1">
    <location>
        <begin position="156"/>
        <end position="166"/>
    </location>
</feature>
<dbReference type="AlphaFoldDB" id="A0AAX1M345"/>
<protein>
    <submittedName>
        <fullName evidence="2">Uncharacterized protein</fullName>
    </submittedName>
</protein>
<feature type="compositionally biased region" description="Low complexity" evidence="1">
    <location>
        <begin position="1"/>
        <end position="31"/>
    </location>
</feature>